<feature type="compositionally biased region" description="Low complexity" evidence="2">
    <location>
        <begin position="150"/>
        <end position="161"/>
    </location>
</feature>
<protein>
    <submittedName>
        <fullName evidence="3">Putative glucose-methanol-choline oxidoreductase protein</fullName>
    </submittedName>
</protein>
<feature type="coiled-coil region" evidence="1">
    <location>
        <begin position="273"/>
        <end position="307"/>
    </location>
</feature>
<evidence type="ECO:0000256" key="1">
    <source>
        <dbReference type="SAM" id="Coils"/>
    </source>
</evidence>
<dbReference type="GeneID" id="59256287"/>
<keyword evidence="1" id="KW-0175">Coiled coil</keyword>
<gene>
    <name evidence="3" type="ORF">Bfra_002171</name>
</gene>
<name>A0A8H6EML6_9HELO</name>
<accession>A0A8H6EML6</accession>
<dbReference type="Proteomes" id="UP000531561">
    <property type="component" value="Unassembled WGS sequence"/>
</dbReference>
<keyword evidence="4" id="KW-1185">Reference proteome</keyword>
<sequence>MTDANMDDALYATQFEPRDLSQLHHHITIRDFGEKLQKAANAAYPNDQQAKYTRIYVLLLLWDGEDPALHVLIEVHELGIVLASIYNHKKLNQKILDFIELGDDNKEDLKFVYHGEHGMLAQNWQPCCTSPSQSLGSAGPISPLKKQRTDSSQESDPSSESIPLSVEQQLPKIILSVTLKEDLAPDLSADLFADWLRMMLIIAESVTVEAGFGSFSTLMFVSMPVSIWVYLGRDAAISLVGTKKGILNIKDPSYSDNERNEPVNTKRGLSEAINVCNNRMQSMELQIRGLRNDLSESNRKKRKLRRERDYSLRIIEYYGRMNLKGKCKSKEGGADDKGLRLNRSDIGIRS</sequence>
<evidence type="ECO:0000256" key="2">
    <source>
        <dbReference type="SAM" id="MobiDB-lite"/>
    </source>
</evidence>
<feature type="region of interest" description="Disordered" evidence="2">
    <location>
        <begin position="131"/>
        <end position="164"/>
    </location>
</feature>
<dbReference type="OrthoDB" id="4760831at2759"/>
<evidence type="ECO:0000313" key="4">
    <source>
        <dbReference type="Proteomes" id="UP000531561"/>
    </source>
</evidence>
<dbReference type="AlphaFoldDB" id="A0A8H6EML6"/>
<proteinExistence type="predicted"/>
<reference evidence="3 4" key="1">
    <citation type="journal article" date="2020" name="Phytopathology">
        <title>A high-quality genome resource of Botrytis fragariae, a new and rapidly spreading fungal pathogen causing strawberry gray mold in the U.S.A.</title>
        <authorList>
            <person name="Wu Y."/>
            <person name="Saski C.A."/>
            <person name="Schnabel G."/>
            <person name="Xiao S."/>
            <person name="Hu M."/>
        </authorList>
    </citation>
    <scope>NUCLEOTIDE SEQUENCE [LARGE SCALE GENOMIC DNA]</scope>
    <source>
        <strain evidence="3 4">BVB16</strain>
    </source>
</reference>
<feature type="region of interest" description="Disordered" evidence="2">
    <location>
        <begin position="329"/>
        <end position="350"/>
    </location>
</feature>
<comment type="caution">
    <text evidence="3">The sequence shown here is derived from an EMBL/GenBank/DDBJ whole genome shotgun (WGS) entry which is preliminary data.</text>
</comment>
<dbReference type="RefSeq" id="XP_037196749.1">
    <property type="nucleotide sequence ID" value="XM_037332595.1"/>
</dbReference>
<evidence type="ECO:0000313" key="3">
    <source>
        <dbReference type="EMBL" id="KAF5877803.1"/>
    </source>
</evidence>
<dbReference type="EMBL" id="JABFCT010000003">
    <property type="protein sequence ID" value="KAF5877803.1"/>
    <property type="molecule type" value="Genomic_DNA"/>
</dbReference>
<organism evidence="3 4">
    <name type="scientific">Botrytis fragariae</name>
    <dbReference type="NCBI Taxonomy" id="1964551"/>
    <lineage>
        <taxon>Eukaryota</taxon>
        <taxon>Fungi</taxon>
        <taxon>Dikarya</taxon>
        <taxon>Ascomycota</taxon>
        <taxon>Pezizomycotina</taxon>
        <taxon>Leotiomycetes</taxon>
        <taxon>Helotiales</taxon>
        <taxon>Sclerotiniaceae</taxon>
        <taxon>Botrytis</taxon>
    </lineage>
</organism>